<reference evidence="1 2" key="1">
    <citation type="submission" date="2020-02" db="EMBL/GenBank/DDBJ databases">
        <authorList>
            <person name="Ma Q."/>
            <person name="Huang Y."/>
            <person name="Song X."/>
            <person name="Pei D."/>
        </authorList>
    </citation>
    <scope>NUCLEOTIDE SEQUENCE [LARGE SCALE GENOMIC DNA]</scope>
    <source>
        <strain evidence="1">Sxm20200214</strain>
        <tissue evidence="1">Leaf</tissue>
    </source>
</reference>
<dbReference type="PANTHER" id="PTHR37391">
    <property type="entry name" value="E3 UBIQUITIN-PROTEIN LIGASE"/>
    <property type="match status" value="1"/>
</dbReference>
<organism evidence="1 2">
    <name type="scientific">Brassica carinata</name>
    <name type="common">Ethiopian mustard</name>
    <name type="synonym">Abyssinian cabbage</name>
    <dbReference type="NCBI Taxonomy" id="52824"/>
    <lineage>
        <taxon>Eukaryota</taxon>
        <taxon>Viridiplantae</taxon>
        <taxon>Streptophyta</taxon>
        <taxon>Embryophyta</taxon>
        <taxon>Tracheophyta</taxon>
        <taxon>Spermatophyta</taxon>
        <taxon>Magnoliopsida</taxon>
        <taxon>eudicotyledons</taxon>
        <taxon>Gunneridae</taxon>
        <taxon>Pentapetalae</taxon>
        <taxon>rosids</taxon>
        <taxon>malvids</taxon>
        <taxon>Brassicales</taxon>
        <taxon>Brassicaceae</taxon>
        <taxon>Brassiceae</taxon>
        <taxon>Brassica</taxon>
    </lineage>
</organism>
<gene>
    <name evidence="1" type="ORF">Bca52824_027494</name>
</gene>
<evidence type="ECO:0000313" key="1">
    <source>
        <dbReference type="EMBL" id="KAG2307746.1"/>
    </source>
</evidence>
<proteinExistence type="predicted"/>
<sequence length="63" mass="7310">MSTDFGDQLFGFQDDLFCNYDGRLEFRGNNVTASWPGNRKHGLWINSNSRMGAIYKFDIVKEE</sequence>
<name>A0A8X7VAK8_BRACI</name>
<dbReference type="EMBL" id="JAAMPC010000006">
    <property type="protein sequence ID" value="KAG2307746.1"/>
    <property type="molecule type" value="Genomic_DNA"/>
</dbReference>
<accession>A0A8X7VAK8</accession>
<protein>
    <submittedName>
        <fullName evidence="1">Uncharacterized protein</fullName>
    </submittedName>
</protein>
<dbReference type="OrthoDB" id="1720304at2759"/>
<comment type="caution">
    <text evidence="1">The sequence shown here is derived from an EMBL/GenBank/DDBJ whole genome shotgun (WGS) entry which is preliminary data.</text>
</comment>
<dbReference type="AlphaFoldDB" id="A0A8X7VAK8"/>
<dbReference type="Proteomes" id="UP000886595">
    <property type="component" value="Unassembled WGS sequence"/>
</dbReference>
<keyword evidence="2" id="KW-1185">Reference proteome</keyword>
<dbReference type="PANTHER" id="PTHR37391:SF2">
    <property type="entry name" value="E3 UBIQUITIN-PROTEIN LIGASE"/>
    <property type="match status" value="1"/>
</dbReference>
<evidence type="ECO:0000313" key="2">
    <source>
        <dbReference type="Proteomes" id="UP000886595"/>
    </source>
</evidence>